<dbReference type="SUPFAM" id="SSF49785">
    <property type="entry name" value="Galactose-binding domain-like"/>
    <property type="match status" value="1"/>
</dbReference>
<evidence type="ECO:0000313" key="6">
    <source>
        <dbReference type="EMBL" id="PPQ98751.1"/>
    </source>
</evidence>
<dbReference type="PANTHER" id="PTHR13194:SF18">
    <property type="entry name" value="COMPLEX I INTERMEDIATE-ASSOCIATED PROTEIN 30, MITOCHONDRIAL"/>
    <property type="match status" value="1"/>
</dbReference>
<comment type="caution">
    <text evidence="6">The sequence shown here is derived from an EMBL/GenBank/DDBJ whole genome shotgun (WGS) entry which is preliminary data.</text>
</comment>
<dbReference type="InParanoid" id="A0A409Y731"/>
<dbReference type="InterPro" id="IPR013857">
    <property type="entry name" value="NADH-UbQ_OxRdtase-assoc_prot30"/>
</dbReference>
<evidence type="ECO:0000256" key="4">
    <source>
        <dbReference type="ARBA" id="ARBA00023186"/>
    </source>
</evidence>
<evidence type="ECO:0000256" key="3">
    <source>
        <dbReference type="ARBA" id="ARBA00023128"/>
    </source>
</evidence>
<name>A0A409Y731_9AGAR</name>
<accession>A0A409Y731</accession>
<dbReference type="AlphaFoldDB" id="A0A409Y731"/>
<keyword evidence="3" id="KW-0496">Mitochondrion</keyword>
<keyword evidence="7" id="KW-1185">Reference proteome</keyword>
<dbReference type="GO" id="GO:0005739">
    <property type="term" value="C:mitochondrion"/>
    <property type="evidence" value="ECO:0007669"/>
    <property type="project" value="UniProtKB-SubCell"/>
</dbReference>
<dbReference type="GO" id="GO:0010257">
    <property type="term" value="P:NADH dehydrogenase complex assembly"/>
    <property type="evidence" value="ECO:0007669"/>
    <property type="project" value="TreeGrafter"/>
</dbReference>
<dbReference type="InterPro" id="IPR008979">
    <property type="entry name" value="Galactose-bd-like_sf"/>
</dbReference>
<dbReference type="Proteomes" id="UP000284842">
    <property type="component" value="Unassembled WGS sequence"/>
</dbReference>
<evidence type="ECO:0000259" key="5">
    <source>
        <dbReference type="Pfam" id="PF08547"/>
    </source>
</evidence>
<dbReference type="Pfam" id="PF08547">
    <property type="entry name" value="CIA30"/>
    <property type="match status" value="1"/>
</dbReference>
<dbReference type="PANTHER" id="PTHR13194">
    <property type="entry name" value="COMPLEX I INTERMEDIATE-ASSOCIATED PROTEIN 30"/>
    <property type="match status" value="1"/>
</dbReference>
<dbReference type="STRING" id="181874.A0A409Y731"/>
<organism evidence="6 7">
    <name type="scientific">Panaeolus cyanescens</name>
    <dbReference type="NCBI Taxonomy" id="181874"/>
    <lineage>
        <taxon>Eukaryota</taxon>
        <taxon>Fungi</taxon>
        <taxon>Dikarya</taxon>
        <taxon>Basidiomycota</taxon>
        <taxon>Agaricomycotina</taxon>
        <taxon>Agaricomycetes</taxon>
        <taxon>Agaricomycetidae</taxon>
        <taxon>Agaricales</taxon>
        <taxon>Agaricineae</taxon>
        <taxon>Galeropsidaceae</taxon>
        <taxon>Panaeolus</taxon>
    </lineage>
</organism>
<evidence type="ECO:0000313" key="7">
    <source>
        <dbReference type="Proteomes" id="UP000284842"/>
    </source>
</evidence>
<dbReference type="InterPro" id="IPR039131">
    <property type="entry name" value="NDUFAF1"/>
</dbReference>
<dbReference type="OrthoDB" id="42561at2759"/>
<dbReference type="GO" id="GO:0006120">
    <property type="term" value="P:mitochondrial electron transport, NADH to ubiquinone"/>
    <property type="evidence" value="ECO:0007669"/>
    <property type="project" value="TreeGrafter"/>
</dbReference>
<protein>
    <recommendedName>
        <fullName evidence="5">NADH:ubiquinone oxidoreductase intermediate-associated protein 30 domain-containing protein</fullName>
    </recommendedName>
</protein>
<evidence type="ECO:0000256" key="2">
    <source>
        <dbReference type="ARBA" id="ARBA00007884"/>
    </source>
</evidence>
<gene>
    <name evidence="6" type="ORF">CVT24_003448</name>
</gene>
<sequence length="267" mass="29498">MSAPSHLSRYFQRTGQVIGKTISDIVQMRGVEGPIRTPRTVFTFSSAADIAQYATGCDGDIGGQSTVHLDLDERPEVNKSIGKQATGVFWGDMRLTPKKGMEGKIRPGYAGFRNMNRPTMFGNLLEDASAHEYLALRLRLAGDPQTHSSYYVNIQTDGPIQTDLWQHRLFFKKKDNIWEDIFIPFRSFVRTNRGEMAETQLPMSTEKIRSIGISMLGGNSNVEGSYELGIDEIRFVNEAEVAAAEESGGEDLGLGLGLGLDEKARSA</sequence>
<keyword evidence="4" id="KW-0143">Chaperone</keyword>
<dbReference type="GO" id="GO:0051082">
    <property type="term" value="F:unfolded protein binding"/>
    <property type="evidence" value="ECO:0007669"/>
    <property type="project" value="TreeGrafter"/>
</dbReference>
<comment type="subcellular location">
    <subcellularLocation>
        <location evidence="1">Mitochondrion</location>
    </subcellularLocation>
</comment>
<dbReference type="EMBL" id="NHTK01001377">
    <property type="protein sequence ID" value="PPQ98751.1"/>
    <property type="molecule type" value="Genomic_DNA"/>
</dbReference>
<evidence type="ECO:0000256" key="1">
    <source>
        <dbReference type="ARBA" id="ARBA00004173"/>
    </source>
</evidence>
<proteinExistence type="inferred from homology"/>
<feature type="domain" description="NADH:ubiquinone oxidoreductase intermediate-associated protein 30" evidence="5">
    <location>
        <begin position="42"/>
        <end position="230"/>
    </location>
</feature>
<comment type="similarity">
    <text evidence="2">Belongs to the CIA30 family.</text>
</comment>
<reference evidence="6 7" key="1">
    <citation type="journal article" date="2018" name="Evol. Lett.">
        <title>Horizontal gene cluster transfer increased hallucinogenic mushroom diversity.</title>
        <authorList>
            <person name="Reynolds H.T."/>
            <person name="Vijayakumar V."/>
            <person name="Gluck-Thaler E."/>
            <person name="Korotkin H.B."/>
            <person name="Matheny P.B."/>
            <person name="Slot J.C."/>
        </authorList>
    </citation>
    <scope>NUCLEOTIDE SEQUENCE [LARGE SCALE GENOMIC DNA]</scope>
    <source>
        <strain evidence="6 7">2629</strain>
    </source>
</reference>